<reference evidence="3" key="1">
    <citation type="submission" date="2017-02" db="EMBL/GenBank/DDBJ databases">
        <authorList>
            <person name="Varghese N."/>
            <person name="Submissions S."/>
        </authorList>
    </citation>
    <scope>NUCLEOTIDE SEQUENCE [LARGE SCALE GENOMIC DNA]</scope>
    <source>
        <strain evidence="3">ATCC BAA-34</strain>
    </source>
</reference>
<dbReference type="STRING" id="115783.SAMN02745119_03277"/>
<keyword evidence="2" id="KW-0560">Oxidoreductase</keyword>
<dbReference type="RefSeq" id="WP_078791529.1">
    <property type="nucleotide sequence ID" value="NZ_FUWR01000031.1"/>
</dbReference>
<keyword evidence="3" id="KW-1185">Reference proteome</keyword>
<name>A0A1T4S6D4_9BACT</name>
<dbReference type="AlphaFoldDB" id="A0A1T4S6D4"/>
<dbReference type="GO" id="GO:0051920">
    <property type="term" value="F:peroxiredoxin activity"/>
    <property type="evidence" value="ECO:0007669"/>
    <property type="project" value="InterPro"/>
</dbReference>
<dbReference type="Gene3D" id="1.20.1290.10">
    <property type="entry name" value="AhpD-like"/>
    <property type="match status" value="1"/>
</dbReference>
<organism evidence="2 3">
    <name type="scientific">Trichlorobacter thiogenes</name>
    <dbReference type="NCBI Taxonomy" id="115783"/>
    <lineage>
        <taxon>Bacteria</taxon>
        <taxon>Pseudomonadati</taxon>
        <taxon>Thermodesulfobacteriota</taxon>
        <taxon>Desulfuromonadia</taxon>
        <taxon>Geobacterales</taxon>
        <taxon>Geobacteraceae</taxon>
        <taxon>Trichlorobacter</taxon>
    </lineage>
</organism>
<dbReference type="Proteomes" id="UP000190102">
    <property type="component" value="Unassembled WGS sequence"/>
</dbReference>
<gene>
    <name evidence="2" type="ORF">SAMN02745119_03277</name>
</gene>
<dbReference type="OrthoDB" id="5540977at2"/>
<dbReference type="Pfam" id="PF02627">
    <property type="entry name" value="CMD"/>
    <property type="match status" value="1"/>
</dbReference>
<dbReference type="EMBL" id="FUWR01000031">
    <property type="protein sequence ID" value="SKA23458.1"/>
    <property type="molecule type" value="Genomic_DNA"/>
</dbReference>
<dbReference type="SUPFAM" id="SSF69118">
    <property type="entry name" value="AhpD-like"/>
    <property type="match status" value="1"/>
</dbReference>
<sequence>MKFEDFAAKKMLEIAHEGDQLTDREKQLIGLAVSATRGCIACSGSRIKRAIESGIPWDALIQAIDVASAVNAGVTTAIALQGINKEGLDSTCVGGACTVS</sequence>
<evidence type="ECO:0000259" key="1">
    <source>
        <dbReference type="Pfam" id="PF02627"/>
    </source>
</evidence>
<feature type="domain" description="Carboxymuconolactone decarboxylase-like" evidence="1">
    <location>
        <begin position="14"/>
        <end position="73"/>
    </location>
</feature>
<evidence type="ECO:0000313" key="3">
    <source>
        <dbReference type="Proteomes" id="UP000190102"/>
    </source>
</evidence>
<protein>
    <submittedName>
        <fullName evidence="2">Alkylhydroperoxidase AhpD family core domain-containing protein</fullName>
    </submittedName>
</protein>
<proteinExistence type="predicted"/>
<keyword evidence="2" id="KW-0575">Peroxidase</keyword>
<accession>A0A1T4S6D4</accession>
<dbReference type="InterPro" id="IPR003779">
    <property type="entry name" value="CMD-like"/>
</dbReference>
<evidence type="ECO:0000313" key="2">
    <source>
        <dbReference type="EMBL" id="SKA23458.1"/>
    </source>
</evidence>
<dbReference type="InterPro" id="IPR029032">
    <property type="entry name" value="AhpD-like"/>
</dbReference>